<evidence type="ECO:0000313" key="1">
    <source>
        <dbReference type="EMBL" id="KIK27491.1"/>
    </source>
</evidence>
<sequence length="660" mass="72185">MSASERGYSVLLSSLHRASAPTPPLSTLQGLIVHYLARLSPAPTPLAATIVGSPLFRPFSLIKLDALKTSFRHAVHTKLHLLKDAPTSLFLPTLNAQLNTWLVAVLRGLEGGHAITRLACCSGLLLGVEDVLNRLPSKQRVVESPVQDEIVLAFADVIDLFTSSDSWGKEFRPETEAGEEDALTLSLITCAEALLAVPPEKFVALPLPQTLTSLVHTINKSFMSGMFLSSFGSSVEHHPEYKIHVRQGAPAFQEVQKVSSSPAMSNMGSLSRLCSRSISLFVDHRPKLALPHVQETFLLLESISRNVESGWLSSKLADVVDESIAPETRVLTESIWTMLKTLLFSTIMITEAGLAAVVYVTPEIGHAGPSLALAVLRSLYHLAFVIEKFGGAGHNAFPELKRAFYLALDILAGHKSESEHFVQQLCEDLWPNTYDLSHPVQRAKKAFGLSAIEQLIPVLTASTIETYVLPFCSPHLDDTRHRDIFEAAHSVVLAIFSHFHTQVADSTPPHGSEHAVSTATMVPFYTQCLIENSAEDRLNATQLRLAFAALVKSASASGDHALAWFCIDSLLTACKASSPAFDGDRVHRLHLALVSSVSSLPLALLSRVLLVVDGIIEDIENDDTKCDELLEALFQEIVNNVGDAEKEFAVSWWDERRVKW</sequence>
<dbReference type="SUPFAM" id="SSF48371">
    <property type="entry name" value="ARM repeat"/>
    <property type="match status" value="1"/>
</dbReference>
<dbReference type="HOGENOM" id="CLU_015601_0_0_1"/>
<dbReference type="OrthoDB" id="2357318at2759"/>
<keyword evidence="2" id="KW-1185">Reference proteome</keyword>
<organism evidence="1 2">
    <name type="scientific">Pisolithus microcarpus 441</name>
    <dbReference type="NCBI Taxonomy" id="765257"/>
    <lineage>
        <taxon>Eukaryota</taxon>
        <taxon>Fungi</taxon>
        <taxon>Dikarya</taxon>
        <taxon>Basidiomycota</taxon>
        <taxon>Agaricomycotina</taxon>
        <taxon>Agaricomycetes</taxon>
        <taxon>Agaricomycetidae</taxon>
        <taxon>Boletales</taxon>
        <taxon>Sclerodermatineae</taxon>
        <taxon>Pisolithaceae</taxon>
        <taxon>Pisolithus</taxon>
    </lineage>
</organism>
<protein>
    <submittedName>
        <fullName evidence="1">Uncharacterized protein</fullName>
    </submittedName>
</protein>
<reference evidence="2" key="2">
    <citation type="submission" date="2015-01" db="EMBL/GenBank/DDBJ databases">
        <title>Evolutionary Origins and Diversification of the Mycorrhizal Mutualists.</title>
        <authorList>
            <consortium name="DOE Joint Genome Institute"/>
            <consortium name="Mycorrhizal Genomics Consortium"/>
            <person name="Kohler A."/>
            <person name="Kuo A."/>
            <person name="Nagy L.G."/>
            <person name="Floudas D."/>
            <person name="Copeland A."/>
            <person name="Barry K.W."/>
            <person name="Cichocki N."/>
            <person name="Veneault-Fourrey C."/>
            <person name="LaButti K."/>
            <person name="Lindquist E.A."/>
            <person name="Lipzen A."/>
            <person name="Lundell T."/>
            <person name="Morin E."/>
            <person name="Murat C."/>
            <person name="Riley R."/>
            <person name="Ohm R."/>
            <person name="Sun H."/>
            <person name="Tunlid A."/>
            <person name="Henrissat B."/>
            <person name="Grigoriev I.V."/>
            <person name="Hibbett D.S."/>
            <person name="Martin F."/>
        </authorList>
    </citation>
    <scope>NUCLEOTIDE SEQUENCE [LARGE SCALE GENOMIC DNA]</scope>
    <source>
        <strain evidence="2">441</strain>
    </source>
</reference>
<evidence type="ECO:0000313" key="2">
    <source>
        <dbReference type="Proteomes" id="UP000054018"/>
    </source>
</evidence>
<dbReference type="Proteomes" id="UP000054018">
    <property type="component" value="Unassembled WGS sequence"/>
</dbReference>
<dbReference type="InterPro" id="IPR055334">
    <property type="entry name" value="PEX8-like"/>
</dbReference>
<dbReference type="InterPro" id="IPR016024">
    <property type="entry name" value="ARM-type_fold"/>
</dbReference>
<dbReference type="AlphaFoldDB" id="A0A0C9ZDZ2"/>
<dbReference type="EMBL" id="KN833696">
    <property type="protein sequence ID" value="KIK27491.1"/>
    <property type="molecule type" value="Genomic_DNA"/>
</dbReference>
<dbReference type="PANTHER" id="PTHR39214">
    <property type="entry name" value="MICROBODY (PEROXISOME) BIOGENESIS PROTEIN PEROXIN 8 (EUROFUNG)"/>
    <property type="match status" value="1"/>
</dbReference>
<gene>
    <name evidence="1" type="ORF">PISMIDRAFT_85327</name>
</gene>
<feature type="non-terminal residue" evidence="1">
    <location>
        <position position="660"/>
    </location>
</feature>
<proteinExistence type="predicted"/>
<reference evidence="1 2" key="1">
    <citation type="submission" date="2014-04" db="EMBL/GenBank/DDBJ databases">
        <authorList>
            <consortium name="DOE Joint Genome Institute"/>
            <person name="Kuo A."/>
            <person name="Kohler A."/>
            <person name="Costa M.D."/>
            <person name="Nagy L.G."/>
            <person name="Floudas D."/>
            <person name="Copeland A."/>
            <person name="Barry K.W."/>
            <person name="Cichocki N."/>
            <person name="Veneault-Fourrey C."/>
            <person name="LaButti K."/>
            <person name="Lindquist E.A."/>
            <person name="Lipzen A."/>
            <person name="Lundell T."/>
            <person name="Morin E."/>
            <person name="Murat C."/>
            <person name="Sun H."/>
            <person name="Tunlid A."/>
            <person name="Henrissat B."/>
            <person name="Grigoriev I.V."/>
            <person name="Hibbett D.S."/>
            <person name="Martin F."/>
            <person name="Nordberg H.P."/>
            <person name="Cantor M.N."/>
            <person name="Hua S.X."/>
        </authorList>
    </citation>
    <scope>NUCLEOTIDE SEQUENCE [LARGE SCALE GENOMIC DNA]</scope>
    <source>
        <strain evidence="1 2">441</strain>
    </source>
</reference>
<name>A0A0C9ZDZ2_9AGAM</name>
<dbReference type="STRING" id="765257.A0A0C9ZDZ2"/>
<dbReference type="PANTHER" id="PTHR39214:SF1">
    <property type="entry name" value="MICROBODY (PEROXISOME) BIOGENESIS PROTEIN PEROXIN 8 (EUROFUNG)"/>
    <property type="match status" value="1"/>
</dbReference>
<accession>A0A0C9ZDZ2</accession>